<evidence type="ECO:0008006" key="5">
    <source>
        <dbReference type="Google" id="ProtNLM"/>
    </source>
</evidence>
<dbReference type="Proteomes" id="UP000008370">
    <property type="component" value="Unassembled WGS sequence"/>
</dbReference>
<evidence type="ECO:0000256" key="2">
    <source>
        <dbReference type="SAM" id="Phobius"/>
    </source>
</evidence>
<name>K5WES3_PHACS</name>
<protein>
    <recommendedName>
        <fullName evidence="5">EXPERA domain-containing protein</fullName>
    </recommendedName>
</protein>
<dbReference type="GeneID" id="18919328"/>
<feature type="compositionally biased region" description="Low complexity" evidence="1">
    <location>
        <begin position="140"/>
        <end position="149"/>
    </location>
</feature>
<evidence type="ECO:0000256" key="1">
    <source>
        <dbReference type="SAM" id="MobiDB-lite"/>
    </source>
</evidence>
<keyword evidence="2" id="KW-0812">Transmembrane</keyword>
<feature type="region of interest" description="Disordered" evidence="1">
    <location>
        <begin position="129"/>
        <end position="149"/>
    </location>
</feature>
<proteinExistence type="predicted"/>
<feature type="transmembrane region" description="Helical" evidence="2">
    <location>
        <begin position="182"/>
        <end position="201"/>
    </location>
</feature>
<feature type="transmembrane region" description="Helical" evidence="2">
    <location>
        <begin position="324"/>
        <end position="346"/>
    </location>
</feature>
<evidence type="ECO:0000313" key="3">
    <source>
        <dbReference type="EMBL" id="EKM48672.1"/>
    </source>
</evidence>
<accession>K5WES3</accession>
<dbReference type="RefSeq" id="XP_007402777.1">
    <property type="nucleotide sequence ID" value="XM_007402715.1"/>
</dbReference>
<gene>
    <name evidence="3" type="ORF">PHACADRAFT_266214</name>
</gene>
<dbReference type="AlphaFoldDB" id="K5WES3"/>
<dbReference type="OrthoDB" id="60858at2759"/>
<dbReference type="InParanoid" id="K5WES3"/>
<dbReference type="HOGENOM" id="CLU_783266_0_0_1"/>
<feature type="transmembrane region" description="Helical" evidence="2">
    <location>
        <begin position="261"/>
        <end position="286"/>
    </location>
</feature>
<dbReference type="STRING" id="650164.K5WES3"/>
<evidence type="ECO:0000313" key="4">
    <source>
        <dbReference type="Proteomes" id="UP000008370"/>
    </source>
</evidence>
<keyword evidence="2" id="KW-1133">Transmembrane helix</keyword>
<keyword evidence="2" id="KW-0472">Membrane</keyword>
<organism evidence="3 4">
    <name type="scientific">Phanerochaete carnosa (strain HHB-10118-sp)</name>
    <name type="common">White-rot fungus</name>
    <name type="synonym">Peniophora carnosa</name>
    <dbReference type="NCBI Taxonomy" id="650164"/>
    <lineage>
        <taxon>Eukaryota</taxon>
        <taxon>Fungi</taxon>
        <taxon>Dikarya</taxon>
        <taxon>Basidiomycota</taxon>
        <taxon>Agaricomycotina</taxon>
        <taxon>Agaricomycetes</taxon>
        <taxon>Polyporales</taxon>
        <taxon>Phanerochaetaceae</taxon>
        <taxon>Phanerochaete</taxon>
    </lineage>
</organism>
<reference evidence="3 4" key="1">
    <citation type="journal article" date="2012" name="BMC Genomics">
        <title>Comparative genomics of the white-rot fungi, Phanerochaete carnosa and P. chrysosporium, to elucidate the genetic basis of the distinct wood types they colonize.</title>
        <authorList>
            <person name="Suzuki H."/>
            <person name="MacDonald J."/>
            <person name="Syed K."/>
            <person name="Salamov A."/>
            <person name="Hori C."/>
            <person name="Aerts A."/>
            <person name="Henrissat B."/>
            <person name="Wiebenga A."/>
            <person name="vanKuyk P.A."/>
            <person name="Barry K."/>
            <person name="Lindquist E."/>
            <person name="LaButti K."/>
            <person name="Lapidus A."/>
            <person name="Lucas S."/>
            <person name="Coutinho P."/>
            <person name="Gong Y."/>
            <person name="Samejima M."/>
            <person name="Mahadevan R."/>
            <person name="Abou-Zaid M."/>
            <person name="de Vries R.P."/>
            <person name="Igarashi K."/>
            <person name="Yadav J.S."/>
            <person name="Grigoriev I.V."/>
            <person name="Master E.R."/>
        </authorList>
    </citation>
    <scope>NUCLEOTIDE SEQUENCE [LARGE SCALE GENOMIC DNA]</scope>
    <source>
        <strain evidence="3 4">HHB-10118-sp</strain>
    </source>
</reference>
<sequence>MCKDSGSAHRAFRAMGLVGYLRIAGYLLVFCQHFPYQPLRAAQLTYSLDLTAMMAFSASYSARFHEHQQSNAEDSLNHQRSLRDHWVRRGVSARGEIWSANFEQRLEQEGFTLHHNMWDCEQTVENIGQDEESEDEGLGASDQASTSSHASHSAKPVAAVLSFPPPPLLPSPSSSSRMAIKAPFWISAWFILTVPVIFWDASYCFMRPRSMRGGDLHWIWSPYAMYQDVDYVYGLRAFENQEGFTNAQSFMNVAENILNILYLYLAHVQGSPIAPLIGFTSIVMTLSKTILYWLNEYFCGWCSIGHNDFATLFLYWIIPNGIWLVFPTVILSHFGLSIASTLRLAAKVDKKKAQ</sequence>
<keyword evidence="4" id="KW-1185">Reference proteome</keyword>
<dbReference type="PANTHER" id="PTHR37919:SF2">
    <property type="entry name" value="EXPERA DOMAIN-CONTAINING PROTEIN"/>
    <property type="match status" value="1"/>
</dbReference>
<dbReference type="KEGG" id="pco:PHACADRAFT_266214"/>
<dbReference type="PANTHER" id="PTHR37919">
    <property type="entry name" value="PROTEIN CBG05606"/>
    <property type="match status" value="1"/>
</dbReference>
<dbReference type="EMBL" id="JH930829">
    <property type="protein sequence ID" value="EKM48672.1"/>
    <property type="molecule type" value="Genomic_DNA"/>
</dbReference>